<proteinExistence type="predicted"/>
<dbReference type="Proteomes" id="UP000188174">
    <property type="component" value="Chromosome"/>
</dbReference>
<protein>
    <submittedName>
        <fullName evidence="1">Uncharacterized protein</fullName>
    </submittedName>
</protein>
<name>A0ABN4X125_9HYPH</name>
<evidence type="ECO:0000313" key="1">
    <source>
        <dbReference type="EMBL" id="AQQ05365.1"/>
    </source>
</evidence>
<evidence type="ECO:0000313" key="2">
    <source>
        <dbReference type="Proteomes" id="UP000188174"/>
    </source>
</evidence>
<keyword evidence="2" id="KW-1185">Reference proteome</keyword>
<accession>A0ABN4X125</accession>
<dbReference type="EMBL" id="CP019630">
    <property type="protein sequence ID" value="AQQ05365.1"/>
    <property type="molecule type" value="Genomic_DNA"/>
</dbReference>
<sequence>MIRLSLVSANTAFKRYPGFSLMRLVTARLDLDEIETQHLSDIFGIDPRRSEPNVAKLFDEHLRKSISRYDLHSLFTDDCKALYHHAIRPAGYDFYRGEVDPEGMREWRACYRGMSGARQMLAASIVWLYRAGKDKVWLRRVPCTWQAAEAIACMQTAGVLTDWARLYLLYPGW</sequence>
<reference evidence="1 2" key="1">
    <citation type="submission" date="2017-02" db="EMBL/GenBank/DDBJ databases">
        <authorList>
            <person name="Jeong S."/>
        </authorList>
    </citation>
    <scope>NUCLEOTIDE SEQUENCE [LARGE SCALE GENOMIC DNA]</scope>
    <source>
        <strain evidence="1 2">RMAR6-6</strain>
    </source>
</reference>
<organism evidence="1 2">
    <name type="scientific">Roseibium algicola</name>
    <dbReference type="NCBI Taxonomy" id="2857014"/>
    <lineage>
        <taxon>Bacteria</taxon>
        <taxon>Pseudomonadati</taxon>
        <taxon>Pseudomonadota</taxon>
        <taxon>Alphaproteobacteria</taxon>
        <taxon>Hyphomicrobiales</taxon>
        <taxon>Stappiaceae</taxon>
        <taxon>Roseibium</taxon>
    </lineage>
</organism>
<gene>
    <name evidence="1" type="ORF">B0E33_18745</name>
</gene>